<dbReference type="GeneID" id="57276382"/>
<dbReference type="InterPro" id="IPR052922">
    <property type="entry name" value="Cytidylate_Kinase-2"/>
</dbReference>
<evidence type="ECO:0000313" key="4">
    <source>
        <dbReference type="Proteomes" id="UP000076405"/>
    </source>
</evidence>
<dbReference type="InterPro" id="IPR027417">
    <property type="entry name" value="P-loop_NTPase"/>
</dbReference>
<reference evidence="3 4" key="1">
    <citation type="journal article" date="2016" name="PLoS ONE">
        <title>The Identification of Novel Diagnostic Marker Genes for the Detection of Beer Spoiling Pediococcus damnosus Strains Using the BlAst Diagnostic Gene findEr.</title>
        <authorList>
            <person name="Behr J."/>
            <person name="Geissler A.J."/>
            <person name="Schmid J."/>
            <person name="Zehe A."/>
            <person name="Vogel R.F."/>
        </authorList>
    </citation>
    <scope>NUCLEOTIDE SEQUENCE [LARGE SCALE GENOMIC DNA]</scope>
    <source>
        <strain evidence="1 4">TMW 2.1533</strain>
        <strain evidence="2 3">TMW 2.1535</strain>
    </source>
</reference>
<name>A0A143ALW1_9LACO</name>
<dbReference type="Proteomes" id="UP000076405">
    <property type="component" value="Chromosome"/>
</dbReference>
<evidence type="ECO:0000313" key="1">
    <source>
        <dbReference type="EMBL" id="AMV63064.1"/>
    </source>
</evidence>
<dbReference type="SUPFAM" id="SSF52540">
    <property type="entry name" value="P-loop containing nucleoside triphosphate hydrolases"/>
    <property type="match status" value="1"/>
</dbReference>
<dbReference type="PANTHER" id="PTHR37816:SF2">
    <property type="entry name" value="DNA TOPOLOGY MODULATION PROTEIN FLAR-RELATED PROTEIN"/>
    <property type="match status" value="1"/>
</dbReference>
<dbReference type="EMBL" id="CP012275">
    <property type="protein sequence ID" value="AMV63064.1"/>
    <property type="molecule type" value="Genomic_DNA"/>
</dbReference>
<dbReference type="EMBL" id="CP012288">
    <property type="protein sequence ID" value="AMV67046.1"/>
    <property type="molecule type" value="Genomic_DNA"/>
</dbReference>
<gene>
    <name evidence="1" type="ORF">ADU70_1584</name>
    <name evidence="2" type="ORF">ADU72_1113</name>
</gene>
<dbReference type="PANTHER" id="PTHR37816">
    <property type="entry name" value="YALI0E33011P"/>
    <property type="match status" value="1"/>
</dbReference>
<organism evidence="1 4">
    <name type="scientific">Pediococcus damnosus</name>
    <dbReference type="NCBI Taxonomy" id="51663"/>
    <lineage>
        <taxon>Bacteria</taxon>
        <taxon>Bacillati</taxon>
        <taxon>Bacillota</taxon>
        <taxon>Bacilli</taxon>
        <taxon>Lactobacillales</taxon>
        <taxon>Lactobacillaceae</taxon>
        <taxon>Pediococcus</taxon>
    </lineage>
</organism>
<protein>
    <recommendedName>
        <fullName evidence="5">DNA topology modulation protein FlaR</fullName>
    </recommendedName>
</protein>
<evidence type="ECO:0000313" key="3">
    <source>
        <dbReference type="Proteomes" id="UP000076244"/>
    </source>
</evidence>
<dbReference type="Gene3D" id="3.40.50.300">
    <property type="entry name" value="P-loop containing nucleotide triphosphate hydrolases"/>
    <property type="match status" value="1"/>
</dbReference>
<keyword evidence="3" id="KW-1185">Reference proteome</keyword>
<dbReference type="RefSeq" id="WP_046871420.1">
    <property type="nucleotide sequence ID" value="NZ_BAAAXI010000186.1"/>
</dbReference>
<sequence>MKIRIIGPVGSGKTLLASQLSLKYHIPVISLDDLNWSRSSHGDIHRTPEERTALLNQVLNRKDWIIEGVQYRYGRESFADADVIYFKDVSHFRNMYYLLKRYFKNQFVKGPSQYNHLKIFLKWEQSFRNKERAEIVVLLKPYIDKVVVLKK</sequence>
<dbReference type="AlphaFoldDB" id="A0A143ALW1"/>
<evidence type="ECO:0008006" key="5">
    <source>
        <dbReference type="Google" id="ProtNLM"/>
    </source>
</evidence>
<dbReference type="OrthoDB" id="1201990at2"/>
<dbReference type="Proteomes" id="UP000076244">
    <property type="component" value="Chromosome"/>
</dbReference>
<evidence type="ECO:0000313" key="2">
    <source>
        <dbReference type="EMBL" id="AMV67046.1"/>
    </source>
</evidence>
<dbReference type="KEGG" id="pdm:ADU72_1113"/>
<proteinExistence type="predicted"/>
<accession>A0A143ALW1</accession>